<dbReference type="VEuPathDB" id="FungiDB:SPRG_18681"/>
<dbReference type="Proteomes" id="UP000030745">
    <property type="component" value="Unassembled WGS sequence"/>
</dbReference>
<sequence length="94" mass="10050">MPPSSCALPPNATDCTLAFRLHTLQDNVETTSVWANASFMPLSVSQYFYVAAALPRNATSVQYQVSLLVLPEADATQPARTCPSSCFGAASFFS</sequence>
<dbReference type="EMBL" id="KK584566">
    <property type="protein sequence ID" value="KDO15782.1"/>
    <property type="molecule type" value="Genomic_DNA"/>
</dbReference>
<feature type="non-terminal residue" evidence="1">
    <location>
        <position position="94"/>
    </location>
</feature>
<dbReference type="AlphaFoldDB" id="A0A067BM30"/>
<dbReference type="KEGG" id="spar:SPRG_18681"/>
<gene>
    <name evidence="1" type="ORF">SPRG_18681</name>
</gene>
<proteinExistence type="predicted"/>
<name>A0A067BM30_SAPPC</name>
<organism evidence="1 2">
    <name type="scientific">Saprolegnia parasitica (strain CBS 223.65)</name>
    <dbReference type="NCBI Taxonomy" id="695850"/>
    <lineage>
        <taxon>Eukaryota</taxon>
        <taxon>Sar</taxon>
        <taxon>Stramenopiles</taxon>
        <taxon>Oomycota</taxon>
        <taxon>Saprolegniomycetes</taxon>
        <taxon>Saprolegniales</taxon>
        <taxon>Saprolegniaceae</taxon>
        <taxon>Saprolegnia</taxon>
    </lineage>
</organism>
<keyword evidence="2" id="KW-1185">Reference proteome</keyword>
<accession>A0A067BM30</accession>
<protein>
    <submittedName>
        <fullName evidence="1">Uncharacterized protein</fullName>
    </submittedName>
</protein>
<dbReference type="GeneID" id="24140203"/>
<dbReference type="RefSeq" id="XP_012213511.1">
    <property type="nucleotide sequence ID" value="XM_012358121.1"/>
</dbReference>
<reference evidence="1 2" key="1">
    <citation type="journal article" date="2013" name="PLoS Genet.">
        <title>Distinctive expansion of potential virulence genes in the genome of the oomycete fish pathogen Saprolegnia parasitica.</title>
        <authorList>
            <person name="Jiang R.H."/>
            <person name="de Bruijn I."/>
            <person name="Haas B.J."/>
            <person name="Belmonte R."/>
            <person name="Lobach L."/>
            <person name="Christie J."/>
            <person name="van den Ackerveken G."/>
            <person name="Bottin A."/>
            <person name="Bulone V."/>
            <person name="Diaz-Moreno S.M."/>
            <person name="Dumas B."/>
            <person name="Fan L."/>
            <person name="Gaulin E."/>
            <person name="Govers F."/>
            <person name="Grenville-Briggs L.J."/>
            <person name="Horner N.R."/>
            <person name="Levin J.Z."/>
            <person name="Mammella M."/>
            <person name="Meijer H.J."/>
            <person name="Morris P."/>
            <person name="Nusbaum C."/>
            <person name="Oome S."/>
            <person name="Phillips A.J."/>
            <person name="van Rooyen D."/>
            <person name="Rzeszutek E."/>
            <person name="Saraiva M."/>
            <person name="Secombes C.J."/>
            <person name="Seidl M.F."/>
            <person name="Snel B."/>
            <person name="Stassen J.H."/>
            <person name="Sykes S."/>
            <person name="Tripathy S."/>
            <person name="van den Berg H."/>
            <person name="Vega-Arreguin J.C."/>
            <person name="Wawra S."/>
            <person name="Young S.K."/>
            <person name="Zeng Q."/>
            <person name="Dieguez-Uribeondo J."/>
            <person name="Russ C."/>
            <person name="Tyler B.M."/>
            <person name="van West P."/>
        </authorList>
    </citation>
    <scope>NUCLEOTIDE SEQUENCE [LARGE SCALE GENOMIC DNA]</scope>
    <source>
        <strain evidence="1 2">CBS 223.65</strain>
    </source>
</reference>
<evidence type="ECO:0000313" key="1">
    <source>
        <dbReference type="EMBL" id="KDO15782.1"/>
    </source>
</evidence>
<evidence type="ECO:0000313" key="2">
    <source>
        <dbReference type="Proteomes" id="UP000030745"/>
    </source>
</evidence>